<keyword evidence="3" id="KW-1185">Reference proteome</keyword>
<gene>
    <name evidence="2" type="ORF">Adt_06367</name>
</gene>
<dbReference type="PANTHER" id="PTHR33223">
    <property type="entry name" value="CCHC-TYPE DOMAIN-CONTAINING PROTEIN"/>
    <property type="match status" value="1"/>
</dbReference>
<evidence type="ECO:0000256" key="1">
    <source>
        <dbReference type="SAM" id="MobiDB-lite"/>
    </source>
</evidence>
<comment type="caution">
    <text evidence="2">The sequence shown here is derived from an EMBL/GenBank/DDBJ whole genome shotgun (WGS) entry which is preliminary data.</text>
</comment>
<name>A0ABD1V763_9LAMI</name>
<proteinExistence type="predicted"/>
<dbReference type="Proteomes" id="UP001604336">
    <property type="component" value="Unassembled WGS sequence"/>
</dbReference>
<accession>A0ABD1V763</accession>
<sequence length="148" mass="16820">MSASVFKRLDEHGPRNWLQVSHQRREPLQSSPRNRRERRASVGDDQQAQLRIRNASIPYEFSVPKITPYTGKGDPLDHVNAYKTEMSLQGATPVLKCKACNLTLLGGAKRWYNKLVPGSISSWPELKKNVHQLIFLWKTSLRPSATPS</sequence>
<evidence type="ECO:0000313" key="3">
    <source>
        <dbReference type="Proteomes" id="UP001604336"/>
    </source>
</evidence>
<dbReference type="EMBL" id="JBFOLK010000002">
    <property type="protein sequence ID" value="KAL2533016.1"/>
    <property type="molecule type" value="Genomic_DNA"/>
</dbReference>
<dbReference type="PANTHER" id="PTHR33223:SF10">
    <property type="entry name" value="AMINOTRANSFERASE-LIKE PLANT MOBILE DOMAIN-CONTAINING PROTEIN"/>
    <property type="match status" value="1"/>
</dbReference>
<reference evidence="3" key="1">
    <citation type="submission" date="2024-07" db="EMBL/GenBank/DDBJ databases">
        <title>Two chromosome-level genome assemblies of Korean endemic species Abeliophyllum distichum and Forsythia ovata (Oleaceae).</title>
        <authorList>
            <person name="Jang H."/>
        </authorList>
    </citation>
    <scope>NUCLEOTIDE SEQUENCE [LARGE SCALE GENOMIC DNA]</scope>
</reference>
<protein>
    <submittedName>
        <fullName evidence="2">Retrotrans gag domain-containing protein</fullName>
    </submittedName>
</protein>
<evidence type="ECO:0000313" key="2">
    <source>
        <dbReference type="EMBL" id="KAL2533016.1"/>
    </source>
</evidence>
<organism evidence="2 3">
    <name type="scientific">Abeliophyllum distichum</name>
    <dbReference type="NCBI Taxonomy" id="126358"/>
    <lineage>
        <taxon>Eukaryota</taxon>
        <taxon>Viridiplantae</taxon>
        <taxon>Streptophyta</taxon>
        <taxon>Embryophyta</taxon>
        <taxon>Tracheophyta</taxon>
        <taxon>Spermatophyta</taxon>
        <taxon>Magnoliopsida</taxon>
        <taxon>eudicotyledons</taxon>
        <taxon>Gunneridae</taxon>
        <taxon>Pentapetalae</taxon>
        <taxon>asterids</taxon>
        <taxon>lamiids</taxon>
        <taxon>Lamiales</taxon>
        <taxon>Oleaceae</taxon>
        <taxon>Forsythieae</taxon>
        <taxon>Abeliophyllum</taxon>
    </lineage>
</organism>
<dbReference type="AlphaFoldDB" id="A0ABD1V763"/>
<feature type="region of interest" description="Disordered" evidence="1">
    <location>
        <begin position="15"/>
        <end position="47"/>
    </location>
</feature>